<dbReference type="RefSeq" id="WP_168694869.1">
    <property type="nucleotide sequence ID" value="NZ_CP051206.1"/>
</dbReference>
<accession>A0A6H2BVL9</accession>
<evidence type="ECO:0000313" key="2">
    <source>
        <dbReference type="Proteomes" id="UP000502433"/>
    </source>
</evidence>
<sequence>MRIKREENGGEESNFLKVLTYVEQVIVISSNPLCCLKKLLTSSAEWRK</sequence>
<reference evidence="1 2" key="2">
    <citation type="submission" date="2020-04" db="EMBL/GenBank/DDBJ databases">
        <authorList>
            <person name="Fomenkov A."/>
            <person name="Anton B.P."/>
            <person name="Roberts R.J."/>
        </authorList>
    </citation>
    <scope>NUCLEOTIDE SEQUENCE [LARGE SCALE GENOMIC DNA]</scope>
    <source>
        <strain evidence="1 2">CCAP 1403/13f</strain>
    </source>
</reference>
<name>A0A6H2BVL9_DOLFA</name>
<dbReference type="KEGG" id="dfs:HGD76_02565"/>
<reference evidence="1 2" key="1">
    <citation type="submission" date="2020-04" db="EMBL/GenBank/DDBJ databases">
        <title>Genome-Wide Identification of 5-Methylcytosine Sites in Bacterial Genomes By High-Throughput Sequencing of MspJI Restriction Fragments.</title>
        <authorList>
            <person name="Wu V."/>
        </authorList>
    </citation>
    <scope>NUCLEOTIDE SEQUENCE [LARGE SCALE GENOMIC DNA]</scope>
    <source>
        <strain evidence="1 2">CCAP 1403/13f</strain>
    </source>
</reference>
<gene>
    <name evidence="1" type="ORF">HGD76_02565</name>
</gene>
<dbReference type="Proteomes" id="UP000502433">
    <property type="component" value="Chromosome"/>
</dbReference>
<protein>
    <submittedName>
        <fullName evidence="1">Uncharacterized protein</fullName>
    </submittedName>
</protein>
<proteinExistence type="predicted"/>
<organism evidence="1 2">
    <name type="scientific">Dolichospermum flos-aquae CCAP 1403/13F</name>
    <dbReference type="NCBI Taxonomy" id="315271"/>
    <lineage>
        <taxon>Bacteria</taxon>
        <taxon>Bacillati</taxon>
        <taxon>Cyanobacteriota</taxon>
        <taxon>Cyanophyceae</taxon>
        <taxon>Nostocales</taxon>
        <taxon>Aphanizomenonaceae</taxon>
        <taxon>Dolichospermum</taxon>
    </lineage>
</organism>
<evidence type="ECO:0000313" key="1">
    <source>
        <dbReference type="EMBL" id="QJB43277.1"/>
    </source>
</evidence>
<dbReference type="AlphaFoldDB" id="A0A6H2BVL9"/>
<dbReference type="EMBL" id="CP051206">
    <property type="protein sequence ID" value="QJB43277.1"/>
    <property type="molecule type" value="Genomic_DNA"/>
</dbReference>